<dbReference type="EMBL" id="JAKRVX010000001">
    <property type="protein sequence ID" value="MCL9815623.1"/>
    <property type="molecule type" value="Genomic_DNA"/>
</dbReference>
<dbReference type="Proteomes" id="UP001203207">
    <property type="component" value="Unassembled WGS sequence"/>
</dbReference>
<evidence type="ECO:0000313" key="2">
    <source>
        <dbReference type="EMBL" id="MCL9815623.1"/>
    </source>
</evidence>
<feature type="compositionally biased region" description="Low complexity" evidence="1">
    <location>
        <begin position="162"/>
        <end position="179"/>
    </location>
</feature>
<dbReference type="AlphaFoldDB" id="A0AAE3K724"/>
<feature type="compositionally biased region" description="Low complexity" evidence="1">
    <location>
        <begin position="225"/>
        <end position="238"/>
    </location>
</feature>
<evidence type="ECO:0000256" key="1">
    <source>
        <dbReference type="SAM" id="MobiDB-lite"/>
    </source>
</evidence>
<accession>A0AAE3K724</accession>
<feature type="compositionally biased region" description="Basic and acidic residues" evidence="1">
    <location>
        <begin position="482"/>
        <end position="493"/>
    </location>
</feature>
<reference evidence="2" key="1">
    <citation type="journal article" date="2022" name="Syst. Appl. Microbiol.">
        <title>Natronocalculus amylovorans gen. nov., sp. nov., and Natranaeroarchaeum aerophilus sp. nov., dominant culturable amylolytic natronoarchaea from hypersaline soda lakes in southwestern Siberia.</title>
        <authorList>
            <person name="Sorokin D.Y."/>
            <person name="Elcheninov A.G."/>
            <person name="Khizhniak T.V."/>
            <person name="Koenen M."/>
            <person name="Bale N.J."/>
            <person name="Damste J.S.S."/>
            <person name="Kublanov I.V."/>
        </authorList>
    </citation>
    <scope>NUCLEOTIDE SEQUENCE</scope>
    <source>
        <strain evidence="2">AArc-St2</strain>
    </source>
</reference>
<feature type="region of interest" description="Disordered" evidence="1">
    <location>
        <begin position="122"/>
        <end position="146"/>
    </location>
</feature>
<reference evidence="2" key="2">
    <citation type="submission" date="2022-02" db="EMBL/GenBank/DDBJ databases">
        <authorList>
            <person name="Elcheninov A.G."/>
            <person name="Sorokin D.Y."/>
            <person name="Kublanov I.V."/>
        </authorList>
    </citation>
    <scope>NUCLEOTIDE SEQUENCE</scope>
    <source>
        <strain evidence="2">AArc-St2</strain>
    </source>
</reference>
<name>A0AAE3K724_9EURY</name>
<dbReference type="RefSeq" id="WP_250582472.1">
    <property type="nucleotide sequence ID" value="NZ_JAKRVX010000001.1"/>
</dbReference>
<evidence type="ECO:0000313" key="3">
    <source>
        <dbReference type="Proteomes" id="UP001203207"/>
    </source>
</evidence>
<gene>
    <name evidence="2" type="ORF">AArcSt2_01555</name>
</gene>
<feature type="region of interest" description="Disordered" evidence="1">
    <location>
        <begin position="471"/>
        <end position="493"/>
    </location>
</feature>
<proteinExistence type="predicted"/>
<feature type="region of interest" description="Disordered" evidence="1">
    <location>
        <begin position="162"/>
        <end position="274"/>
    </location>
</feature>
<dbReference type="SUPFAM" id="SSF58100">
    <property type="entry name" value="Bacterial hemolysins"/>
    <property type="match status" value="1"/>
</dbReference>
<organism evidence="2 3">
    <name type="scientific">Natronocalculus amylovorans</name>
    <dbReference type="NCBI Taxonomy" id="2917812"/>
    <lineage>
        <taxon>Archaea</taxon>
        <taxon>Methanobacteriati</taxon>
        <taxon>Methanobacteriota</taxon>
        <taxon>Stenosarchaea group</taxon>
        <taxon>Halobacteria</taxon>
        <taxon>Halobacteriales</taxon>
        <taxon>Haloferacaceae</taxon>
        <taxon>Natronocalculus</taxon>
    </lineage>
</organism>
<sequence>MSSHKANPQTASFEQQTFTHETVQLTRQPENRPDGAVITYTITSDETAPETIRFTDQFAAVDSCECGFHPQHAPTAWESNTTQNQLTITQELTETTETEFVLGVLSPDVSLSAADLRGSIEFIPDDTTHQPATEAADEDLSEDTTQSGGFFQRAKMTLLNGTEATPDTEPTTEGNTTQTLSADTDAPIDDETEAESDTDTDTTIAQKIPMREQQTESWDDDAWDTETTTKTGTNGTEAVNTDGSGAVEFDTDDNEPLTFESTDEPGGAKETEASTVDTDGSLLTALVSEIETGEHSPDELAALRKALDESYSPTEQIRLQHVQARMADFSAYLTQFEEFLEQYESLLSYAEQQQAAINGLEQTIDEHATAVETELLSLADTIEAVESSTEELATELHSVDHELSDLTTDVADIETTVHQAKTEHTAAIDALDTQYNTLQSELEALDTETTQEIDALRDAVSEFESVRGTLADAFGSGSDSGAAEKSEPDEIEW</sequence>
<keyword evidence="3" id="KW-1185">Reference proteome</keyword>
<dbReference type="Gene3D" id="1.10.287.1490">
    <property type="match status" value="1"/>
</dbReference>
<feature type="compositionally biased region" description="Acidic residues" evidence="1">
    <location>
        <begin position="186"/>
        <end position="200"/>
    </location>
</feature>
<protein>
    <submittedName>
        <fullName evidence="2">Uncharacterized protein</fullName>
    </submittedName>
</protein>
<comment type="caution">
    <text evidence="2">The sequence shown here is derived from an EMBL/GenBank/DDBJ whole genome shotgun (WGS) entry which is preliminary data.</text>
</comment>